<reference evidence="3" key="1">
    <citation type="submission" date="2017-09" db="EMBL/GenBank/DDBJ databases">
        <title>Luteimonas liuhanmingii sp.nov., isolated from the intestinal contents of Tibetan Plateau Pika in Yushu, Qinghai Province, China.</title>
        <authorList>
            <person name="Gui Z."/>
        </authorList>
    </citation>
    <scope>NUCLEOTIDE SEQUENCE [LARGE SCALE GENOMIC DNA]</scope>
    <source>
        <strain evidence="3">100111</strain>
    </source>
</reference>
<organism evidence="2 3">
    <name type="scientific">Luteimonas chenhongjianii</name>
    <dbReference type="NCBI Taxonomy" id="2006110"/>
    <lineage>
        <taxon>Bacteria</taxon>
        <taxon>Pseudomonadati</taxon>
        <taxon>Pseudomonadota</taxon>
        <taxon>Gammaproteobacteria</taxon>
        <taxon>Lysobacterales</taxon>
        <taxon>Lysobacteraceae</taxon>
        <taxon>Luteimonas</taxon>
    </lineage>
</organism>
<dbReference type="EMBL" id="CP023406">
    <property type="protein sequence ID" value="ATD67838.1"/>
    <property type="molecule type" value="Genomic_DNA"/>
</dbReference>
<feature type="region of interest" description="Disordered" evidence="1">
    <location>
        <begin position="84"/>
        <end position="103"/>
    </location>
</feature>
<gene>
    <name evidence="2" type="ORF">CNR27_10705</name>
</gene>
<dbReference type="Proteomes" id="UP000218968">
    <property type="component" value="Chromosome"/>
</dbReference>
<accession>A0A290XFP2</accession>
<feature type="compositionally biased region" description="Basic residues" evidence="1">
    <location>
        <begin position="33"/>
        <end position="43"/>
    </location>
</feature>
<feature type="compositionally biased region" description="Basic and acidic residues" evidence="1">
    <location>
        <begin position="45"/>
        <end position="55"/>
    </location>
</feature>
<proteinExistence type="predicted"/>
<dbReference type="OrthoDB" id="9784272at2"/>
<feature type="region of interest" description="Disordered" evidence="1">
    <location>
        <begin position="33"/>
        <end position="61"/>
    </location>
</feature>
<sequence length="182" mass="20058">MPEIASQQDASGDDALMQARVEGDVLAFETTCRRHRDKRHPRSGRLVDEVPRDVPQRGPTLRACWRPEPLFTARPCRIVHTRLAGHRGAAQERPPPPDDTGLRTARLVDPGSAGRRLSESGPDRQLQLALESLPAAPRVVEELRLLAAFALEEIGVVTGAGREPLKACPRHAVEKLRMLLTP</sequence>
<evidence type="ECO:0000313" key="3">
    <source>
        <dbReference type="Proteomes" id="UP000218968"/>
    </source>
</evidence>
<dbReference type="RefSeq" id="WP_096298644.1">
    <property type="nucleotide sequence ID" value="NZ_CP023406.1"/>
</dbReference>
<name>A0A290XFP2_9GAMM</name>
<evidence type="ECO:0000313" key="2">
    <source>
        <dbReference type="EMBL" id="ATD67838.1"/>
    </source>
</evidence>
<evidence type="ECO:0000256" key="1">
    <source>
        <dbReference type="SAM" id="MobiDB-lite"/>
    </source>
</evidence>
<dbReference type="KEGG" id="lum:CNR27_10705"/>
<protein>
    <submittedName>
        <fullName evidence="2">RNA polymerase subunit sigma</fullName>
    </submittedName>
</protein>
<dbReference type="AlphaFoldDB" id="A0A290XFP2"/>
<keyword evidence="3" id="KW-1185">Reference proteome</keyword>